<dbReference type="RefSeq" id="WP_135108757.1">
    <property type="nucleotide sequence ID" value="NZ_SRHY01000003.1"/>
</dbReference>
<dbReference type="InterPro" id="IPR002575">
    <property type="entry name" value="Aminoglycoside_PTrfase"/>
</dbReference>
<evidence type="ECO:0000313" key="2">
    <source>
        <dbReference type="EMBL" id="TFJ93978.1"/>
    </source>
</evidence>
<comment type="caution">
    <text evidence="2">The sequence shown here is derived from an EMBL/GenBank/DDBJ whole genome shotgun (WGS) entry which is preliminary data.</text>
</comment>
<reference evidence="2 3" key="1">
    <citation type="submission" date="2019-03" db="EMBL/GenBank/DDBJ databases">
        <title>Genome sequence of Lentibacillus salicampi ATCC BAA-719.</title>
        <authorList>
            <person name="Maclea K.S."/>
            <person name="Simoes Junior M."/>
        </authorList>
    </citation>
    <scope>NUCLEOTIDE SEQUENCE [LARGE SCALE GENOMIC DNA]</scope>
    <source>
        <strain evidence="2 3">ATCC BAA-719</strain>
    </source>
</reference>
<dbReference type="PANTHER" id="PTHR39179">
    <property type="entry name" value="SPORE COAT PROTEIN I"/>
    <property type="match status" value="1"/>
</dbReference>
<evidence type="ECO:0000313" key="3">
    <source>
        <dbReference type="Proteomes" id="UP000298484"/>
    </source>
</evidence>
<protein>
    <recommendedName>
        <fullName evidence="1">Aminoglycoside phosphotransferase domain-containing protein</fullName>
    </recommendedName>
</protein>
<dbReference type="GO" id="GO:0042601">
    <property type="term" value="C:endospore-forming forespore"/>
    <property type="evidence" value="ECO:0007669"/>
    <property type="project" value="TreeGrafter"/>
</dbReference>
<feature type="domain" description="Aminoglycoside phosphotransferase" evidence="1">
    <location>
        <begin position="22"/>
        <end position="254"/>
    </location>
</feature>
<dbReference type="OrthoDB" id="2379727at2"/>
<dbReference type="InterPro" id="IPR047175">
    <property type="entry name" value="CotS-like"/>
</dbReference>
<dbReference type="Pfam" id="PF01636">
    <property type="entry name" value="APH"/>
    <property type="match status" value="1"/>
</dbReference>
<dbReference type="Gene3D" id="3.90.1200.10">
    <property type="match status" value="1"/>
</dbReference>
<dbReference type="PANTHER" id="PTHR39179:SF3">
    <property type="entry name" value="COTS-RELATED PROTEIN"/>
    <property type="match status" value="1"/>
</dbReference>
<dbReference type="Proteomes" id="UP000298484">
    <property type="component" value="Unassembled WGS sequence"/>
</dbReference>
<keyword evidence="3" id="KW-1185">Reference proteome</keyword>
<organism evidence="2 3">
    <name type="scientific">Lentibacillus salicampi</name>
    <dbReference type="NCBI Taxonomy" id="175306"/>
    <lineage>
        <taxon>Bacteria</taxon>
        <taxon>Bacillati</taxon>
        <taxon>Bacillota</taxon>
        <taxon>Bacilli</taxon>
        <taxon>Bacillales</taxon>
        <taxon>Bacillaceae</taxon>
        <taxon>Lentibacillus</taxon>
    </lineage>
</organism>
<dbReference type="InterPro" id="IPR011009">
    <property type="entry name" value="Kinase-like_dom_sf"/>
</dbReference>
<proteinExistence type="predicted"/>
<dbReference type="AlphaFoldDB" id="A0A4Y9ADK6"/>
<sequence>MAAIKRIAAAYGVSPYHIEQISNRLHKVSDGQHAYALKQSKLTETNLLAWEQVYHQAYASNLSNILPVYLTNQSDLYVKQDDSYYYLTPWISDEKPDDERVIKTAYEAMGDVHAKTKQSLSIDTAPIIQEFNDYQQYCAEYHHTLLTYVAMFEQNRFMSPFELQVCTHYHVLTNVLDELNNHLERLKDQLEHEPKWNYSLLHGDLDSSHFLYRNRTYLINWEKATYDNAVLDLAMLLQKEAQFNNQQTAQWAELFQSYQDKNPLTISEQHLLTIYLLDPSHYIALIDAYMANSGPLTMVEHVQLLQRAFRQLEFGLRWSHHHEYDDSSANFENEAES</sequence>
<dbReference type="Gene3D" id="3.30.200.20">
    <property type="entry name" value="Phosphorylase Kinase, domain 1"/>
    <property type="match status" value="1"/>
</dbReference>
<gene>
    <name evidence="2" type="ORF">E4U82_03970</name>
</gene>
<dbReference type="EMBL" id="SRHY01000003">
    <property type="protein sequence ID" value="TFJ93978.1"/>
    <property type="molecule type" value="Genomic_DNA"/>
</dbReference>
<evidence type="ECO:0000259" key="1">
    <source>
        <dbReference type="Pfam" id="PF01636"/>
    </source>
</evidence>
<name>A0A4Y9ADK6_9BACI</name>
<accession>A0A4Y9ADK6</accession>
<dbReference type="SUPFAM" id="SSF56112">
    <property type="entry name" value="Protein kinase-like (PK-like)"/>
    <property type="match status" value="1"/>
</dbReference>